<keyword evidence="5" id="KW-1185">Reference proteome</keyword>
<name>A0A8K0H0C0_9ROSA</name>
<feature type="compositionally biased region" description="Basic and acidic residues" evidence="3">
    <location>
        <begin position="378"/>
        <end position="387"/>
    </location>
</feature>
<dbReference type="OrthoDB" id="779903at2759"/>
<evidence type="ECO:0000313" key="5">
    <source>
        <dbReference type="Proteomes" id="UP000796880"/>
    </source>
</evidence>
<comment type="caution">
    <text evidence="4">The sequence shown here is derived from an EMBL/GenBank/DDBJ whole genome shotgun (WGS) entry which is preliminary data.</text>
</comment>
<sequence>MGITGGLVRIVFTKNRSAGAPESNAKSNIMERKRWNSVRSYLCGDEFNSVPVEEDSASVKSFGATVTQFNSVIEEEDSRSVRSSEATVTQAIAAEEGIQGEETKEDIQMQKLDSDSKFMHEEQAARIIQSAFRGFLVRCRSEGTRSKGGNEDILAVAESPNRESLGTSIQVQNGNSAEFFSVQDETTAVHHRTQKKARTQVVKEDWDDSTVSSNISKMRIQNRLEATTRRERALAYAFSQQLRICSNKRLAKSDGTEPDMGWSWLERWMATRLPESSLVETRINLEPSKCKQSFIISKKLSDVSVEEKESCGSNEVPVSFDSFPVRAAKQKDGKPTGYRLKAARSMSMRKTAASYQRKKGYTRLDRIHHWTYVVSKDNAREPEIEKKAKSKQVEPSADIHASSS</sequence>
<dbReference type="PROSITE" id="PS50096">
    <property type="entry name" value="IQ"/>
    <property type="match status" value="1"/>
</dbReference>
<dbReference type="Pfam" id="PF00612">
    <property type="entry name" value="IQ"/>
    <property type="match status" value="1"/>
</dbReference>
<proteinExistence type="inferred from homology"/>
<evidence type="ECO:0000256" key="3">
    <source>
        <dbReference type="SAM" id="MobiDB-lite"/>
    </source>
</evidence>
<reference evidence="4" key="1">
    <citation type="submission" date="2020-03" db="EMBL/GenBank/DDBJ databases">
        <title>A high-quality chromosome-level genome assembly of a woody plant with both climbing and erect habits, Rhamnella rubrinervis.</title>
        <authorList>
            <person name="Lu Z."/>
            <person name="Yang Y."/>
            <person name="Zhu X."/>
            <person name="Sun Y."/>
        </authorList>
    </citation>
    <scope>NUCLEOTIDE SEQUENCE</scope>
    <source>
        <strain evidence="4">BYM</strain>
        <tissue evidence="4">Leaf</tissue>
    </source>
</reference>
<evidence type="ECO:0000313" key="4">
    <source>
        <dbReference type="EMBL" id="KAF3443352.1"/>
    </source>
</evidence>
<accession>A0A8K0H0C0</accession>
<evidence type="ECO:0000256" key="1">
    <source>
        <dbReference type="ARBA" id="ARBA00022860"/>
    </source>
</evidence>
<dbReference type="PANTHER" id="PTHR32295:SF15">
    <property type="entry name" value="PROTEIN IQ-DOMAIN 33"/>
    <property type="match status" value="1"/>
</dbReference>
<dbReference type="PANTHER" id="PTHR32295">
    <property type="entry name" value="IQ-DOMAIN 5-RELATED"/>
    <property type="match status" value="1"/>
</dbReference>
<dbReference type="InterPro" id="IPR000048">
    <property type="entry name" value="IQ_motif_EF-hand-BS"/>
</dbReference>
<dbReference type="EMBL" id="VOIH02000006">
    <property type="protein sequence ID" value="KAF3443352.1"/>
    <property type="molecule type" value="Genomic_DNA"/>
</dbReference>
<dbReference type="AlphaFoldDB" id="A0A8K0H0C0"/>
<keyword evidence="1" id="KW-0112">Calmodulin-binding</keyword>
<protein>
    <recommendedName>
        <fullName evidence="6">Protein IQ-DOMAIN 1</fullName>
    </recommendedName>
</protein>
<dbReference type="Proteomes" id="UP000796880">
    <property type="component" value="Unassembled WGS sequence"/>
</dbReference>
<gene>
    <name evidence="4" type="ORF">FNV43_RR13034</name>
</gene>
<evidence type="ECO:0008006" key="6">
    <source>
        <dbReference type="Google" id="ProtNLM"/>
    </source>
</evidence>
<dbReference type="GO" id="GO:0005516">
    <property type="term" value="F:calmodulin binding"/>
    <property type="evidence" value="ECO:0007669"/>
    <property type="project" value="UniProtKB-KW"/>
</dbReference>
<feature type="region of interest" description="Disordered" evidence="3">
    <location>
        <begin position="378"/>
        <end position="404"/>
    </location>
</feature>
<evidence type="ECO:0000256" key="2">
    <source>
        <dbReference type="ARBA" id="ARBA00024341"/>
    </source>
</evidence>
<comment type="similarity">
    <text evidence="2">Belongs to the IQD family.</text>
</comment>
<organism evidence="4 5">
    <name type="scientific">Rhamnella rubrinervis</name>
    <dbReference type="NCBI Taxonomy" id="2594499"/>
    <lineage>
        <taxon>Eukaryota</taxon>
        <taxon>Viridiplantae</taxon>
        <taxon>Streptophyta</taxon>
        <taxon>Embryophyta</taxon>
        <taxon>Tracheophyta</taxon>
        <taxon>Spermatophyta</taxon>
        <taxon>Magnoliopsida</taxon>
        <taxon>eudicotyledons</taxon>
        <taxon>Gunneridae</taxon>
        <taxon>Pentapetalae</taxon>
        <taxon>rosids</taxon>
        <taxon>fabids</taxon>
        <taxon>Rosales</taxon>
        <taxon>Rhamnaceae</taxon>
        <taxon>rhamnoid group</taxon>
        <taxon>Rhamneae</taxon>
        <taxon>Rhamnella</taxon>
    </lineage>
</organism>